<dbReference type="GO" id="GO:0046872">
    <property type="term" value="F:metal ion binding"/>
    <property type="evidence" value="ECO:0007669"/>
    <property type="project" value="UniProtKB-KW"/>
</dbReference>
<dbReference type="GO" id="GO:0005524">
    <property type="term" value="F:ATP binding"/>
    <property type="evidence" value="ECO:0007669"/>
    <property type="project" value="UniProtKB-KW"/>
</dbReference>
<accession>A0A7Y9JYD3</accession>
<evidence type="ECO:0000256" key="9">
    <source>
        <dbReference type="RuleBase" id="RU003800"/>
    </source>
</evidence>
<keyword evidence="1 8" id="KW-0597">Phosphoprotein</keyword>
<evidence type="ECO:0000256" key="1">
    <source>
        <dbReference type="ARBA" id="ARBA00022553"/>
    </source>
</evidence>
<evidence type="ECO:0000313" key="17">
    <source>
        <dbReference type="Proteomes" id="UP000618382"/>
    </source>
</evidence>
<dbReference type="PANTHER" id="PTHR30218">
    <property type="entry name" value="POLYPHOSPHATE KINASE"/>
    <property type="match status" value="1"/>
</dbReference>
<dbReference type="NCBIfam" id="NF003917">
    <property type="entry name" value="PRK05443.1-1"/>
    <property type="match status" value="1"/>
</dbReference>
<comment type="caution">
    <text evidence="15">The sequence shown here is derived from an EMBL/GenBank/DDBJ whole genome shotgun (WGS) entry which is preliminary data.</text>
</comment>
<feature type="binding site" evidence="8">
    <location>
        <position position="420"/>
    </location>
    <ligand>
        <name>Mg(2+)</name>
        <dbReference type="ChEBI" id="CHEBI:18420"/>
    </ligand>
</feature>
<feature type="binding site" evidence="8">
    <location>
        <position position="637"/>
    </location>
    <ligand>
        <name>ATP</name>
        <dbReference type="ChEBI" id="CHEBI:30616"/>
    </ligand>
</feature>
<keyword evidence="3 8" id="KW-0479">Metal-binding</keyword>
<dbReference type="Proteomes" id="UP000618382">
    <property type="component" value="Unassembled WGS sequence"/>
</dbReference>
<dbReference type="CDD" id="cd09168">
    <property type="entry name" value="PLDc_PaPPK1_C2_like"/>
    <property type="match status" value="1"/>
</dbReference>
<feature type="binding site" evidence="8">
    <location>
        <position position="76"/>
    </location>
    <ligand>
        <name>ATP</name>
        <dbReference type="ChEBI" id="CHEBI:30616"/>
    </ligand>
</feature>
<keyword evidence="5 8" id="KW-0418">Kinase</keyword>
<dbReference type="NCBIfam" id="TIGR03705">
    <property type="entry name" value="poly_P_kin"/>
    <property type="match status" value="1"/>
</dbReference>
<keyword evidence="17" id="KW-1185">Reference proteome</keyword>
<comment type="cofactor">
    <cofactor evidence="8">
        <name>Mg(2+)</name>
        <dbReference type="ChEBI" id="CHEBI:18420"/>
    </cofactor>
</comment>
<comment type="PTM">
    <text evidence="8 9">An intermediate of this reaction is the autophosphorylated ppk in which a phosphate is covalently linked to a histidine residue through a N-P bond.</text>
</comment>
<dbReference type="SUPFAM" id="SSF143724">
    <property type="entry name" value="PHP14-like"/>
    <property type="match status" value="1"/>
</dbReference>
<evidence type="ECO:0000259" key="12">
    <source>
        <dbReference type="Pfam" id="PF13090"/>
    </source>
</evidence>
<evidence type="ECO:0000256" key="2">
    <source>
        <dbReference type="ARBA" id="ARBA00022679"/>
    </source>
</evidence>
<dbReference type="InterPro" id="IPR025200">
    <property type="entry name" value="PPK_C_dom2"/>
</dbReference>
<keyword evidence="6 8" id="KW-0067">ATP-binding</keyword>
<dbReference type="EMBL" id="BONN01000001">
    <property type="protein sequence ID" value="GIG31308.1"/>
    <property type="molecule type" value="Genomic_DNA"/>
</dbReference>
<dbReference type="InterPro" id="IPR041108">
    <property type="entry name" value="PP_kinase_C_1"/>
</dbReference>
<dbReference type="Proteomes" id="UP000577956">
    <property type="component" value="Unassembled WGS sequence"/>
</dbReference>
<keyword evidence="2 8" id="KW-0808">Transferase</keyword>
<evidence type="ECO:0000313" key="16">
    <source>
        <dbReference type="Proteomes" id="UP000577956"/>
    </source>
</evidence>
<evidence type="ECO:0000259" key="13">
    <source>
        <dbReference type="Pfam" id="PF17941"/>
    </source>
</evidence>
<dbReference type="EMBL" id="JACCBK010000001">
    <property type="protein sequence ID" value="NYD85684.1"/>
    <property type="molecule type" value="Genomic_DNA"/>
</dbReference>
<dbReference type="NCBIfam" id="NF003921">
    <property type="entry name" value="PRK05443.2-2"/>
    <property type="match status" value="1"/>
</dbReference>
<dbReference type="InterPro" id="IPR025198">
    <property type="entry name" value="PPK_N_dom"/>
</dbReference>
<evidence type="ECO:0000256" key="3">
    <source>
        <dbReference type="ARBA" id="ARBA00022723"/>
    </source>
</evidence>
<evidence type="ECO:0000256" key="6">
    <source>
        <dbReference type="ARBA" id="ARBA00022840"/>
    </source>
</evidence>
<gene>
    <name evidence="8 14" type="primary">ppk</name>
    <name evidence="15" type="ORF">BKA21_001233</name>
    <name evidence="14" type="ORF">Col01nite_04670</name>
</gene>
<feature type="domain" description="Polyphosphate kinase C-terminal" evidence="12">
    <location>
        <begin position="548"/>
        <end position="718"/>
    </location>
</feature>
<dbReference type="FunFam" id="3.30.870.10:FF:000001">
    <property type="entry name" value="Polyphosphate kinase"/>
    <property type="match status" value="1"/>
</dbReference>
<dbReference type="EC" id="2.7.4.1" evidence="8 9"/>
<comment type="function">
    <text evidence="8 9">Catalyzes the reversible transfer of the terminal phosphate of ATP to form a long-chain polyphosphate (polyP).</text>
</comment>
<feature type="binding site" evidence="8">
    <location>
        <position position="609"/>
    </location>
    <ligand>
        <name>ATP</name>
        <dbReference type="ChEBI" id="CHEBI:30616"/>
    </ligand>
</feature>
<dbReference type="InterPro" id="IPR036830">
    <property type="entry name" value="PP_kinase_middle_dom_sf"/>
</dbReference>
<evidence type="ECO:0000259" key="10">
    <source>
        <dbReference type="Pfam" id="PF02503"/>
    </source>
</evidence>
<dbReference type="SUPFAM" id="SSF56024">
    <property type="entry name" value="Phospholipase D/nuclease"/>
    <property type="match status" value="2"/>
</dbReference>
<keyword evidence="4 8" id="KW-0547">Nucleotide-binding</keyword>
<comment type="similarity">
    <text evidence="8 9">Belongs to the polyphosphate kinase 1 (PPK1) family.</text>
</comment>
<feature type="binding site" evidence="8">
    <location>
        <position position="450"/>
    </location>
    <ligand>
        <name>Mg(2+)</name>
        <dbReference type="ChEBI" id="CHEBI:18420"/>
    </ligand>
</feature>
<feature type="domain" description="Polyphosphate kinase N-terminal" evidence="11">
    <location>
        <begin position="38"/>
        <end position="144"/>
    </location>
</feature>
<dbReference type="GO" id="GO:0008976">
    <property type="term" value="F:polyphosphate kinase activity"/>
    <property type="evidence" value="ECO:0007669"/>
    <property type="project" value="UniProtKB-UniRule"/>
</dbReference>
<evidence type="ECO:0000313" key="15">
    <source>
        <dbReference type="EMBL" id="NYD85684.1"/>
    </source>
</evidence>
<organism evidence="15 16">
    <name type="scientific">Cellulomonas oligotrophica</name>
    <dbReference type="NCBI Taxonomy" id="931536"/>
    <lineage>
        <taxon>Bacteria</taxon>
        <taxon>Bacillati</taxon>
        <taxon>Actinomycetota</taxon>
        <taxon>Actinomycetes</taxon>
        <taxon>Micrococcales</taxon>
        <taxon>Cellulomonadaceae</taxon>
        <taxon>Cellulomonas</taxon>
    </lineage>
</organism>
<reference evidence="15 16" key="1">
    <citation type="submission" date="2020-07" db="EMBL/GenBank/DDBJ databases">
        <title>Sequencing the genomes of 1000 actinobacteria strains.</title>
        <authorList>
            <person name="Klenk H.-P."/>
        </authorList>
    </citation>
    <scope>NUCLEOTIDE SEQUENCE [LARGE SCALE GENOMIC DNA]</scope>
    <source>
        <strain evidence="15 16">DSM 24482</strain>
    </source>
</reference>
<dbReference type="Pfam" id="PF02503">
    <property type="entry name" value="PP_kinase"/>
    <property type="match status" value="1"/>
</dbReference>
<dbReference type="Pfam" id="PF13090">
    <property type="entry name" value="PP_kinase_C"/>
    <property type="match status" value="1"/>
</dbReference>
<feature type="active site" description="Phosphohistidine intermediate" evidence="8">
    <location>
        <position position="480"/>
    </location>
</feature>
<evidence type="ECO:0000256" key="8">
    <source>
        <dbReference type="HAMAP-Rule" id="MF_00347"/>
    </source>
</evidence>
<dbReference type="PIRSF" id="PIRSF015589">
    <property type="entry name" value="PP_kinase"/>
    <property type="match status" value="1"/>
</dbReference>
<dbReference type="PANTHER" id="PTHR30218:SF0">
    <property type="entry name" value="POLYPHOSPHATE KINASE"/>
    <property type="match status" value="1"/>
</dbReference>
<dbReference type="Gene3D" id="3.30.1840.10">
    <property type="entry name" value="Polyphosphate kinase middle domain"/>
    <property type="match status" value="1"/>
</dbReference>
<evidence type="ECO:0000256" key="7">
    <source>
        <dbReference type="ARBA" id="ARBA00022842"/>
    </source>
</evidence>
<comment type="catalytic activity">
    <reaction evidence="8 9">
        <text>[phosphate](n) + ATP = [phosphate](n+1) + ADP</text>
        <dbReference type="Rhea" id="RHEA:19573"/>
        <dbReference type="Rhea" id="RHEA-COMP:9859"/>
        <dbReference type="Rhea" id="RHEA-COMP:14280"/>
        <dbReference type="ChEBI" id="CHEBI:16838"/>
        <dbReference type="ChEBI" id="CHEBI:30616"/>
        <dbReference type="ChEBI" id="CHEBI:456216"/>
        <dbReference type="EC" id="2.7.4.1"/>
    </reaction>
</comment>
<dbReference type="Pfam" id="PF17941">
    <property type="entry name" value="PP_kinase_C_1"/>
    <property type="match status" value="1"/>
</dbReference>
<dbReference type="HAMAP" id="MF_00347">
    <property type="entry name" value="Polyphosphate_kinase"/>
    <property type="match status" value="1"/>
</dbReference>
<dbReference type="Pfam" id="PF13089">
    <property type="entry name" value="PP_kinase_N"/>
    <property type="match status" value="1"/>
</dbReference>
<dbReference type="NCBIfam" id="NF003918">
    <property type="entry name" value="PRK05443.1-2"/>
    <property type="match status" value="1"/>
</dbReference>
<dbReference type="Gene3D" id="3.30.870.10">
    <property type="entry name" value="Endonuclease Chain A"/>
    <property type="match status" value="2"/>
</dbReference>
<dbReference type="InterPro" id="IPR024953">
    <property type="entry name" value="PP_kinase_middle"/>
</dbReference>
<feature type="domain" description="Polyphosphate kinase C-terminal" evidence="13">
    <location>
        <begin position="375"/>
        <end position="540"/>
    </location>
</feature>
<dbReference type="CDD" id="cd09165">
    <property type="entry name" value="PLDc_PaPPK1_C1_like"/>
    <property type="match status" value="1"/>
</dbReference>
<dbReference type="RefSeq" id="WP_140457452.1">
    <property type="nucleotide sequence ID" value="NZ_BAABFI010000014.1"/>
</dbReference>
<dbReference type="NCBIfam" id="NF003922">
    <property type="entry name" value="PRK05443.2-3"/>
    <property type="match status" value="1"/>
</dbReference>
<feature type="binding site" evidence="8">
    <location>
        <position position="513"/>
    </location>
    <ligand>
        <name>ATP</name>
        <dbReference type="ChEBI" id="CHEBI:30616"/>
    </ligand>
</feature>
<keyword evidence="7 8" id="KW-0460">Magnesium</keyword>
<reference evidence="14 17" key="2">
    <citation type="submission" date="2021-01" db="EMBL/GenBank/DDBJ databases">
        <title>Whole genome shotgun sequence of Cellulomonas oligotrophica NBRC 109435.</title>
        <authorList>
            <person name="Komaki H."/>
            <person name="Tamura T."/>
        </authorList>
    </citation>
    <scope>NUCLEOTIDE SEQUENCE [LARGE SCALE GENOMIC DNA]</scope>
    <source>
        <strain evidence="14 17">NBRC 109435</strain>
    </source>
</reference>
<evidence type="ECO:0000256" key="5">
    <source>
        <dbReference type="ARBA" id="ARBA00022777"/>
    </source>
</evidence>
<sequence>MTDAPTMDPELAARIAEHVEVVEQPAHPHDTPLPDDRFLDRELSWLAFNQRVLELAEDPDVPLLERVRFLAIFASNLDEFFMVRVAGLKRRIATGIAVTAASGRSPRQVLEAISERAHVLMARHAAVFAEQVHPALADEGIRIVRWDDLGDAEQDRLHKFFRRQIFPVLTPLAVDPAHPFPYISGLSLNLAVSVVNPASGKEHFARVKVPPLLPRYIAVDASGRPSAPDNHTGADKSPTSFVPVEDVIAQHLDQLFPGMEVREFHTFRITRNEDVEVEEDDAENLLKAMEKELLRRRFGPPVRLEIAEGISPRVRKILVRELGIAPEDVYELPAPLDHTGLNVVADLDRPELQHPRFVPSTHRHLAEVESATPTDVFAAIRARDVLLHHPYDSFSTSVQTFLEQAAADPHVLAIKQTLYRTSGDSPIVDALIDAAEAGKQVLALVEIKARFDEQNNISWARKLEQAGVHVVYGIVGLKTHCKLSLVVRQESDGLRRYSHVGTGNYHPKTARLYTDLGLLTADQEVGQDLTRLFNQLSGYAPKSRFHRLLVAPRQVRAGLVDRIEREAEAARRGEPAWIKIKVNSMVDEATIDALYRASQAGVPVDINVRGICALRPGVPGLSETIRVRSILGRFLEHSRVFAFAHASPSSDDGFEGPEVYIGSADLMHRNLDRRVEALVRVADPDHVAELVELIDESVADTTSSWHLEQDGSWTRHHQGPDGPLTDLQAVLIHRQRRRPGTSR</sequence>
<dbReference type="SUPFAM" id="SSF140356">
    <property type="entry name" value="PPK N-terminal domain-like"/>
    <property type="match status" value="1"/>
</dbReference>
<name>A0A7Y9JYD3_9CELL</name>
<proteinExistence type="inferred from homology"/>
<dbReference type="GO" id="GO:0006799">
    <property type="term" value="P:polyphosphate biosynthetic process"/>
    <property type="evidence" value="ECO:0007669"/>
    <property type="project" value="UniProtKB-UniRule"/>
</dbReference>
<evidence type="ECO:0000259" key="11">
    <source>
        <dbReference type="Pfam" id="PF13089"/>
    </source>
</evidence>
<protein>
    <recommendedName>
        <fullName evidence="8 9">Polyphosphate kinase</fullName>
        <ecNumber evidence="8 9">2.7.4.1</ecNumber>
    </recommendedName>
    <alternativeName>
        <fullName evidence="8">ATP-polyphosphate phosphotransferase</fullName>
    </alternativeName>
    <alternativeName>
        <fullName evidence="8">Polyphosphoric acid kinase</fullName>
    </alternativeName>
</protein>
<feature type="domain" description="Polyphosphate kinase middle" evidence="10">
    <location>
        <begin position="153"/>
        <end position="341"/>
    </location>
</feature>
<evidence type="ECO:0000313" key="14">
    <source>
        <dbReference type="EMBL" id="GIG31308.1"/>
    </source>
</evidence>
<dbReference type="InterPro" id="IPR003414">
    <property type="entry name" value="PP_kinase"/>
</dbReference>
<dbReference type="InterPro" id="IPR036832">
    <property type="entry name" value="PPK_N_dom_sf"/>
</dbReference>
<dbReference type="GO" id="GO:0009358">
    <property type="term" value="C:polyphosphate kinase complex"/>
    <property type="evidence" value="ECO:0007669"/>
    <property type="project" value="InterPro"/>
</dbReference>
<dbReference type="Gene3D" id="1.20.58.310">
    <property type="entry name" value="Polyphosphate kinase N-terminal domain"/>
    <property type="match status" value="1"/>
</dbReference>
<evidence type="ECO:0000256" key="4">
    <source>
        <dbReference type="ARBA" id="ARBA00022741"/>
    </source>
</evidence>
<dbReference type="AlphaFoldDB" id="A0A7Y9JYD3"/>